<name>A0ABU4S003_9GAMM</name>
<keyword evidence="2" id="KW-1185">Reference proteome</keyword>
<organism evidence="1 2">
    <name type="scientific">Gilvimarinus gilvus</name>
    <dbReference type="NCBI Taxonomy" id="3058038"/>
    <lineage>
        <taxon>Bacteria</taxon>
        <taxon>Pseudomonadati</taxon>
        <taxon>Pseudomonadota</taxon>
        <taxon>Gammaproteobacteria</taxon>
        <taxon>Cellvibrionales</taxon>
        <taxon>Cellvibrionaceae</taxon>
        <taxon>Gilvimarinus</taxon>
    </lineage>
</organism>
<sequence length="79" mass="8783">MLTIATTEAKPAGTVYLDKREQKALKDLAGLNRKRFLSHDQYQQNVELSKQQFSGDSAAEALLRHLIDINLKKGGGVNE</sequence>
<reference evidence="1 2" key="1">
    <citation type="submission" date="2023-11" db="EMBL/GenBank/DDBJ databases">
        <title>Gilvimarinus fulvus sp. nov., isolated from the surface of Kelp.</title>
        <authorList>
            <person name="Sun Y.Y."/>
            <person name="Gong Y."/>
            <person name="Du Z.J."/>
        </authorList>
    </citation>
    <scope>NUCLEOTIDE SEQUENCE [LARGE SCALE GENOMIC DNA]</scope>
    <source>
        <strain evidence="1 2">SDUM040013</strain>
    </source>
</reference>
<gene>
    <name evidence="1" type="ORF">SCD92_14025</name>
</gene>
<accession>A0ABU4S003</accession>
<dbReference type="EMBL" id="JAXAFO010000025">
    <property type="protein sequence ID" value="MDX6850485.1"/>
    <property type="molecule type" value="Genomic_DNA"/>
</dbReference>
<evidence type="ECO:0000313" key="2">
    <source>
        <dbReference type="Proteomes" id="UP001273505"/>
    </source>
</evidence>
<protein>
    <submittedName>
        <fullName evidence="1">Uncharacterized protein</fullName>
    </submittedName>
</protein>
<comment type="caution">
    <text evidence="1">The sequence shown here is derived from an EMBL/GenBank/DDBJ whole genome shotgun (WGS) entry which is preliminary data.</text>
</comment>
<proteinExistence type="predicted"/>
<dbReference type="Proteomes" id="UP001273505">
    <property type="component" value="Unassembled WGS sequence"/>
</dbReference>
<evidence type="ECO:0000313" key="1">
    <source>
        <dbReference type="EMBL" id="MDX6850485.1"/>
    </source>
</evidence>
<dbReference type="RefSeq" id="WP_302722236.1">
    <property type="nucleotide sequence ID" value="NZ_JAULRU010000514.1"/>
</dbReference>